<evidence type="ECO:0000256" key="1">
    <source>
        <dbReference type="SAM" id="MobiDB-lite"/>
    </source>
</evidence>
<name>A0A0C9YD24_9AGAM</name>
<keyword evidence="3" id="KW-1185">Reference proteome</keyword>
<proteinExistence type="predicted"/>
<dbReference type="AlphaFoldDB" id="A0A0C9YD24"/>
<feature type="region of interest" description="Disordered" evidence="1">
    <location>
        <begin position="83"/>
        <end position="106"/>
    </location>
</feature>
<reference evidence="3" key="2">
    <citation type="submission" date="2015-01" db="EMBL/GenBank/DDBJ databases">
        <title>Evolutionary Origins and Diversification of the Mycorrhizal Mutualists.</title>
        <authorList>
            <consortium name="DOE Joint Genome Institute"/>
            <consortium name="Mycorrhizal Genomics Consortium"/>
            <person name="Kohler A."/>
            <person name="Kuo A."/>
            <person name="Nagy L.G."/>
            <person name="Floudas D."/>
            <person name="Copeland A."/>
            <person name="Barry K.W."/>
            <person name="Cichocki N."/>
            <person name="Veneault-Fourrey C."/>
            <person name="LaButti K."/>
            <person name="Lindquist E.A."/>
            <person name="Lipzen A."/>
            <person name="Lundell T."/>
            <person name="Morin E."/>
            <person name="Murat C."/>
            <person name="Riley R."/>
            <person name="Ohm R."/>
            <person name="Sun H."/>
            <person name="Tunlid A."/>
            <person name="Henrissat B."/>
            <person name="Grigoriev I.V."/>
            <person name="Hibbett D.S."/>
            <person name="Martin F."/>
        </authorList>
    </citation>
    <scope>NUCLEOTIDE SEQUENCE [LARGE SCALE GENOMIC DNA]</scope>
    <source>
        <strain evidence="3">441</strain>
    </source>
</reference>
<feature type="compositionally biased region" description="Polar residues" evidence="1">
    <location>
        <begin position="97"/>
        <end position="106"/>
    </location>
</feature>
<evidence type="ECO:0000313" key="3">
    <source>
        <dbReference type="Proteomes" id="UP000054018"/>
    </source>
</evidence>
<dbReference type="EMBL" id="KN833736">
    <property type="protein sequence ID" value="KIK22720.1"/>
    <property type="molecule type" value="Genomic_DNA"/>
</dbReference>
<protein>
    <submittedName>
        <fullName evidence="2">Uncharacterized protein</fullName>
    </submittedName>
</protein>
<dbReference type="HOGENOM" id="CLU_109914_0_0_1"/>
<dbReference type="Proteomes" id="UP000054018">
    <property type="component" value="Unassembled WGS sequence"/>
</dbReference>
<dbReference type="OrthoDB" id="2651020at2759"/>
<evidence type="ECO:0000313" key="2">
    <source>
        <dbReference type="EMBL" id="KIK22720.1"/>
    </source>
</evidence>
<organism evidence="2 3">
    <name type="scientific">Pisolithus microcarpus 441</name>
    <dbReference type="NCBI Taxonomy" id="765257"/>
    <lineage>
        <taxon>Eukaryota</taxon>
        <taxon>Fungi</taxon>
        <taxon>Dikarya</taxon>
        <taxon>Basidiomycota</taxon>
        <taxon>Agaricomycotina</taxon>
        <taxon>Agaricomycetes</taxon>
        <taxon>Agaricomycetidae</taxon>
        <taxon>Boletales</taxon>
        <taxon>Sclerodermatineae</taxon>
        <taxon>Pisolithaceae</taxon>
        <taxon>Pisolithus</taxon>
    </lineage>
</organism>
<reference evidence="2 3" key="1">
    <citation type="submission" date="2014-04" db="EMBL/GenBank/DDBJ databases">
        <authorList>
            <consortium name="DOE Joint Genome Institute"/>
            <person name="Kuo A."/>
            <person name="Kohler A."/>
            <person name="Costa M.D."/>
            <person name="Nagy L.G."/>
            <person name="Floudas D."/>
            <person name="Copeland A."/>
            <person name="Barry K.W."/>
            <person name="Cichocki N."/>
            <person name="Veneault-Fourrey C."/>
            <person name="LaButti K."/>
            <person name="Lindquist E.A."/>
            <person name="Lipzen A."/>
            <person name="Lundell T."/>
            <person name="Morin E."/>
            <person name="Murat C."/>
            <person name="Sun H."/>
            <person name="Tunlid A."/>
            <person name="Henrissat B."/>
            <person name="Grigoriev I.V."/>
            <person name="Hibbett D.S."/>
            <person name="Martin F."/>
            <person name="Nordberg H.P."/>
            <person name="Cantor M.N."/>
            <person name="Hua S.X."/>
        </authorList>
    </citation>
    <scope>NUCLEOTIDE SEQUENCE [LARGE SCALE GENOMIC DNA]</scope>
    <source>
        <strain evidence="2 3">441</strain>
    </source>
</reference>
<accession>A0A0C9YD24</accession>
<sequence length="213" mass="22832">MDIEMTSPIGPMIATGCEETRRHEFPGYAAEVDLCNLLQSMTLSKRKTKGPTTTQPSVPYALQGVNGLDANTEDLAYLSDASESSNSKCSSCDPHPTSDNSRTATTTIPTSRLPACHFLQSILASLAPESPVLSPSPYPYPVASTFQTTDGAYVDTILIHRSLQNAFPPGHRGCAVALQEIARALELRAWQAGRDSDADAVAALRQEAFLMTS</sequence>
<gene>
    <name evidence="2" type="ORF">PISMIDRAFT_102026</name>
</gene>